<dbReference type="AlphaFoldDB" id="A0A3M2JH28"/>
<gene>
    <name evidence="2" type="ORF">EBM89_04925</name>
</gene>
<feature type="compositionally biased region" description="Pro residues" evidence="1">
    <location>
        <begin position="1"/>
        <end position="12"/>
    </location>
</feature>
<name>A0A3M2JH28_9CELL</name>
<organism evidence="2 3">
    <name type="scientific">Cellulomonas triticagri</name>
    <dbReference type="NCBI Taxonomy" id="2483352"/>
    <lineage>
        <taxon>Bacteria</taxon>
        <taxon>Bacillati</taxon>
        <taxon>Actinomycetota</taxon>
        <taxon>Actinomycetes</taxon>
        <taxon>Micrococcales</taxon>
        <taxon>Cellulomonadaceae</taxon>
        <taxon>Cellulomonas</taxon>
    </lineage>
</organism>
<dbReference type="Proteomes" id="UP000269289">
    <property type="component" value="Unassembled WGS sequence"/>
</dbReference>
<protein>
    <submittedName>
        <fullName evidence="2">Uncharacterized protein</fullName>
    </submittedName>
</protein>
<dbReference type="RefSeq" id="WP_122148343.1">
    <property type="nucleotide sequence ID" value="NZ_RFFI01000017.1"/>
</dbReference>
<accession>A0A3M2JH28</accession>
<reference evidence="2 3" key="1">
    <citation type="submission" date="2018-10" db="EMBL/GenBank/DDBJ databases">
        <title>Isolation, diversity and antifungal activity of actinobacteria from wheat.</title>
        <authorList>
            <person name="Han C."/>
        </authorList>
    </citation>
    <scope>NUCLEOTIDE SEQUENCE [LARGE SCALE GENOMIC DNA]</scope>
    <source>
        <strain evidence="2 3">NEAU-YY56</strain>
    </source>
</reference>
<proteinExistence type="predicted"/>
<evidence type="ECO:0000313" key="3">
    <source>
        <dbReference type="Proteomes" id="UP000269289"/>
    </source>
</evidence>
<comment type="caution">
    <text evidence="2">The sequence shown here is derived from an EMBL/GenBank/DDBJ whole genome shotgun (WGS) entry which is preliminary data.</text>
</comment>
<sequence length="73" mass="7675">MTEPIPTEPNPSGPAAEPDVTPVPVAHDGHEDVPVLEYDETVPPRPEEDVADAARATPDPAGHGTPDEARLHP</sequence>
<dbReference type="OrthoDB" id="5149790at2"/>
<evidence type="ECO:0000313" key="2">
    <source>
        <dbReference type="EMBL" id="RMI13347.1"/>
    </source>
</evidence>
<dbReference type="EMBL" id="RFFI01000017">
    <property type="protein sequence ID" value="RMI13347.1"/>
    <property type="molecule type" value="Genomic_DNA"/>
</dbReference>
<feature type="region of interest" description="Disordered" evidence="1">
    <location>
        <begin position="1"/>
        <end position="73"/>
    </location>
</feature>
<keyword evidence="3" id="KW-1185">Reference proteome</keyword>
<evidence type="ECO:0000256" key="1">
    <source>
        <dbReference type="SAM" id="MobiDB-lite"/>
    </source>
</evidence>